<evidence type="ECO:0000313" key="2">
    <source>
        <dbReference type="Proteomes" id="UP000004986"/>
    </source>
</evidence>
<dbReference type="Proteomes" id="UP000004986">
    <property type="component" value="Unassembled WGS sequence"/>
</dbReference>
<gene>
    <name evidence="1" type="ORF">PSYPI_33708</name>
</gene>
<organism evidence="1 2">
    <name type="scientific">Pseudomonas syringae pv. pisi str. 1704B</name>
    <dbReference type="NCBI Taxonomy" id="629263"/>
    <lineage>
        <taxon>Bacteria</taxon>
        <taxon>Pseudomonadati</taxon>
        <taxon>Pseudomonadota</taxon>
        <taxon>Gammaproteobacteria</taxon>
        <taxon>Pseudomonadales</taxon>
        <taxon>Pseudomonadaceae</taxon>
        <taxon>Pseudomonas</taxon>
        <taxon>Pseudomonas syringae</taxon>
    </lineage>
</organism>
<evidence type="ECO:0000313" key="1">
    <source>
        <dbReference type="EMBL" id="EGH46976.1"/>
    </source>
</evidence>
<name>F3GIS3_PSESJ</name>
<dbReference type="HOGENOM" id="CLU_177784_0_0_6"/>
<reference evidence="1 2" key="1">
    <citation type="journal article" date="2011" name="PLoS Pathog.">
        <title>Dynamic evolution of pathogenicity revealed by sequencing and comparative genomics of 19 Pseudomonas syringae isolates.</title>
        <authorList>
            <person name="Baltrus D.A."/>
            <person name="Nishimura M.T."/>
            <person name="Romanchuk A."/>
            <person name="Chang J.H."/>
            <person name="Mukhtar M.S."/>
            <person name="Cherkis K."/>
            <person name="Roach J."/>
            <person name="Grant S.R."/>
            <person name="Jones C.D."/>
            <person name="Dangl J.L."/>
        </authorList>
    </citation>
    <scope>NUCLEOTIDE SEQUENCE [LARGE SCALE GENOMIC DNA]</scope>
    <source>
        <strain evidence="1 2">1704B</strain>
    </source>
</reference>
<protein>
    <submittedName>
        <fullName evidence="1">Uncharacterized protein</fullName>
    </submittedName>
</protein>
<dbReference type="AlphaFoldDB" id="F3GIS3"/>
<dbReference type="BioCyc" id="PSYR629263:G11X0-6111-MONOMER"/>
<comment type="caution">
    <text evidence="1">The sequence shown here is derived from an EMBL/GenBank/DDBJ whole genome shotgun (WGS) entry which is preliminary data.</text>
</comment>
<dbReference type="EMBL" id="AEAI01001895">
    <property type="protein sequence ID" value="EGH46976.1"/>
    <property type="molecule type" value="Genomic_DNA"/>
</dbReference>
<keyword evidence="2" id="KW-1185">Reference proteome</keyword>
<proteinExistence type="predicted"/>
<accession>F3GIS3</accession>
<sequence length="98" mass="10328">MESSVSPCKLVETPSQISQASDIEWGVLVDAYLVDAASVGDRYVAMVYGDLSGRSCDGMTVVTPPVRTLEERGGYTLLRSVSGGDHYVVASRLAEGAA</sequence>